<dbReference type="PROSITE" id="PS51762">
    <property type="entry name" value="GH16_2"/>
    <property type="match status" value="1"/>
</dbReference>
<dbReference type="RefSeq" id="WP_209141922.1">
    <property type="nucleotide sequence ID" value="NZ_JAGHKO010000011.1"/>
</dbReference>
<dbReference type="Gene3D" id="2.60.120.200">
    <property type="match status" value="1"/>
</dbReference>
<feature type="signal peptide" evidence="2">
    <location>
        <begin position="1"/>
        <end position="25"/>
    </location>
</feature>
<dbReference type="InterPro" id="IPR013320">
    <property type="entry name" value="ConA-like_dom_sf"/>
</dbReference>
<dbReference type="Pfam" id="PF00722">
    <property type="entry name" value="Glyco_hydro_16"/>
    <property type="match status" value="1"/>
</dbReference>
<evidence type="ECO:0000313" key="4">
    <source>
        <dbReference type="EMBL" id="MBO9203871.1"/>
    </source>
</evidence>
<protein>
    <submittedName>
        <fullName evidence="4">Family 16 glycosylhydrolase</fullName>
    </submittedName>
</protein>
<dbReference type="EMBL" id="JAGHKO010000011">
    <property type="protein sequence ID" value="MBO9203871.1"/>
    <property type="molecule type" value="Genomic_DNA"/>
</dbReference>
<comment type="similarity">
    <text evidence="1">Belongs to the glycosyl hydrolase 16 family.</text>
</comment>
<dbReference type="InterPro" id="IPR000757">
    <property type="entry name" value="Beta-glucanase-like"/>
</dbReference>
<name>A0ABS3Z131_9BACT</name>
<keyword evidence="5" id="KW-1185">Reference proteome</keyword>
<dbReference type="SUPFAM" id="SSF49899">
    <property type="entry name" value="Concanavalin A-like lectins/glucanases"/>
    <property type="match status" value="1"/>
</dbReference>
<reference evidence="4 5" key="1">
    <citation type="submission" date="2021-03" db="EMBL/GenBank/DDBJ databases">
        <title>Assistant Professor.</title>
        <authorList>
            <person name="Huq M.A."/>
        </authorList>
    </citation>
    <scope>NUCLEOTIDE SEQUENCE [LARGE SCALE GENOMIC DNA]</scope>
    <source>
        <strain evidence="4 5">MAH-29</strain>
    </source>
</reference>
<evidence type="ECO:0000256" key="1">
    <source>
        <dbReference type="ARBA" id="ARBA00006865"/>
    </source>
</evidence>
<proteinExistence type="inferred from homology"/>
<dbReference type="PROSITE" id="PS51257">
    <property type="entry name" value="PROKAR_LIPOPROTEIN"/>
    <property type="match status" value="1"/>
</dbReference>
<evidence type="ECO:0000256" key="2">
    <source>
        <dbReference type="SAM" id="SignalP"/>
    </source>
</evidence>
<evidence type="ECO:0000259" key="3">
    <source>
        <dbReference type="PROSITE" id="PS51762"/>
    </source>
</evidence>
<gene>
    <name evidence="4" type="ORF">J7I42_26540</name>
</gene>
<dbReference type="InterPro" id="IPR050546">
    <property type="entry name" value="Glycosyl_Hydrlase_16"/>
</dbReference>
<dbReference type="PANTHER" id="PTHR10963:SF24">
    <property type="entry name" value="GLYCOSIDASE C21B10.07-RELATED"/>
    <property type="match status" value="1"/>
</dbReference>
<sequence>MKKSNLIVIVFLAVMTGVSCRKATADNSAPEQQTATTELSWVTMLPTTSFSAYSTYWNNFYPWGIDHNGSARMRTQNIATSGGVLTMTAYPGTVSDKPAIHYFSGTCYAKQQVTVSASWPKWRVSGEFQCPSVKGTWPAFWLNGANQWPPESDIMEFKGSTTNWTNTYKNENGQWSSVGTVISGPANWHTYTAYLTRIGTTSNVSIEYWIDGTKVSTQTGQNFVNEPLNLIIDLQMEGSSGTPGPTGNTVMKARNVTIQRSATL</sequence>
<comment type="caution">
    <text evidence="4">The sequence shown here is derived from an EMBL/GenBank/DDBJ whole genome shotgun (WGS) entry which is preliminary data.</text>
</comment>
<feature type="chain" id="PRO_5045560856" evidence="2">
    <location>
        <begin position="26"/>
        <end position="264"/>
    </location>
</feature>
<feature type="domain" description="GH16" evidence="3">
    <location>
        <begin position="30"/>
        <end position="261"/>
    </location>
</feature>
<dbReference type="PANTHER" id="PTHR10963">
    <property type="entry name" value="GLYCOSYL HYDROLASE-RELATED"/>
    <property type="match status" value="1"/>
</dbReference>
<dbReference type="Proteomes" id="UP000677244">
    <property type="component" value="Unassembled WGS sequence"/>
</dbReference>
<organism evidence="4 5">
    <name type="scientific">Niastella soli</name>
    <dbReference type="NCBI Taxonomy" id="2821487"/>
    <lineage>
        <taxon>Bacteria</taxon>
        <taxon>Pseudomonadati</taxon>
        <taxon>Bacteroidota</taxon>
        <taxon>Chitinophagia</taxon>
        <taxon>Chitinophagales</taxon>
        <taxon>Chitinophagaceae</taxon>
        <taxon>Niastella</taxon>
    </lineage>
</organism>
<accession>A0ABS3Z131</accession>
<evidence type="ECO:0000313" key="5">
    <source>
        <dbReference type="Proteomes" id="UP000677244"/>
    </source>
</evidence>
<keyword evidence="2" id="KW-0732">Signal</keyword>